<name>A0A445MZT9_9BACT</name>
<dbReference type="NCBIfam" id="TIGR01297">
    <property type="entry name" value="CDF"/>
    <property type="match status" value="1"/>
</dbReference>
<dbReference type="Pfam" id="PF01545">
    <property type="entry name" value="Cation_efflux"/>
    <property type="match status" value="1"/>
</dbReference>
<dbReference type="InterPro" id="IPR027470">
    <property type="entry name" value="Cation_efflux_CTD"/>
</dbReference>
<feature type="transmembrane region" description="Helical" evidence="7">
    <location>
        <begin position="106"/>
        <end position="126"/>
    </location>
</feature>
<feature type="transmembrane region" description="Helical" evidence="7">
    <location>
        <begin position="33"/>
        <end position="55"/>
    </location>
</feature>
<keyword evidence="4 7" id="KW-0812">Transmembrane</keyword>
<keyword evidence="5 7" id="KW-1133">Transmembrane helix</keyword>
<accession>A0A445MZT9</accession>
<comment type="subcellular location">
    <subcellularLocation>
        <location evidence="1">Membrane</location>
        <topology evidence="1">Multi-pass membrane protein</topology>
    </subcellularLocation>
</comment>
<evidence type="ECO:0000256" key="7">
    <source>
        <dbReference type="SAM" id="Phobius"/>
    </source>
</evidence>
<dbReference type="EMBL" id="OJIN01000177">
    <property type="protein sequence ID" value="SPD74892.1"/>
    <property type="molecule type" value="Genomic_DNA"/>
</dbReference>
<evidence type="ECO:0000259" key="8">
    <source>
        <dbReference type="Pfam" id="PF01545"/>
    </source>
</evidence>
<dbReference type="GO" id="GO:0015093">
    <property type="term" value="F:ferrous iron transmembrane transporter activity"/>
    <property type="evidence" value="ECO:0007669"/>
    <property type="project" value="TreeGrafter"/>
</dbReference>
<dbReference type="InterPro" id="IPR036837">
    <property type="entry name" value="Cation_efflux_CTD_sf"/>
</dbReference>
<keyword evidence="3" id="KW-0813">Transport</keyword>
<dbReference type="InterPro" id="IPR050291">
    <property type="entry name" value="CDF_Transporter"/>
</dbReference>
<dbReference type="GO" id="GO:0015341">
    <property type="term" value="F:zinc efflux antiporter activity"/>
    <property type="evidence" value="ECO:0007669"/>
    <property type="project" value="TreeGrafter"/>
</dbReference>
<dbReference type="SUPFAM" id="SSF161111">
    <property type="entry name" value="Cation efflux protein transmembrane domain-like"/>
    <property type="match status" value="1"/>
</dbReference>
<protein>
    <submittedName>
        <fullName evidence="10">Cation efflux protein</fullName>
    </submittedName>
</protein>
<dbReference type="GO" id="GO:0005886">
    <property type="term" value="C:plasma membrane"/>
    <property type="evidence" value="ECO:0007669"/>
    <property type="project" value="TreeGrafter"/>
</dbReference>
<evidence type="ECO:0000256" key="4">
    <source>
        <dbReference type="ARBA" id="ARBA00022692"/>
    </source>
</evidence>
<evidence type="ECO:0000313" key="10">
    <source>
        <dbReference type="EMBL" id="SPD74892.1"/>
    </source>
</evidence>
<dbReference type="Gene3D" id="1.20.1510.10">
    <property type="entry name" value="Cation efflux protein transmembrane domain"/>
    <property type="match status" value="1"/>
</dbReference>
<dbReference type="InterPro" id="IPR058533">
    <property type="entry name" value="Cation_efflux_TM"/>
</dbReference>
<sequence length="301" mass="32951">MEIRQRTSLFAIVAAFILAGCKFAVGMNSGSMAVVSSGLDSLLDVFMSAMNFLAIGKSIQPPDRTHHYGHGKVENLAAVTQSFVILCTGGIIIFKSAQKFLANEEISYSILDAGVMALSLIFSFVISRRLNRVGKDTDSGALKADALHYASDLYSNSAAITAMILTYYTGMIFFDLLFAGIVGIIIISSARKILKSGILGLMDSPIPKSIEKELMEIIGRLSYPCAGIHKLRSRLSGNRKYVDFHLLLCRKLLILDAHEQTKKIEQEIKSKIPAMDVLIHMEPCPYKCELTDATCMLAKTA</sequence>
<dbReference type="PROSITE" id="PS51257">
    <property type="entry name" value="PROKAR_LIPOPROTEIN"/>
    <property type="match status" value="1"/>
</dbReference>
<feature type="domain" description="Cation efflux protein transmembrane" evidence="8">
    <location>
        <begin position="9"/>
        <end position="202"/>
    </location>
</feature>
<evidence type="ECO:0000256" key="5">
    <source>
        <dbReference type="ARBA" id="ARBA00022989"/>
    </source>
</evidence>
<dbReference type="AlphaFoldDB" id="A0A445MZT9"/>
<dbReference type="GO" id="GO:0006882">
    <property type="term" value="P:intracellular zinc ion homeostasis"/>
    <property type="evidence" value="ECO:0007669"/>
    <property type="project" value="TreeGrafter"/>
</dbReference>
<evidence type="ECO:0000259" key="9">
    <source>
        <dbReference type="Pfam" id="PF16916"/>
    </source>
</evidence>
<dbReference type="InterPro" id="IPR027469">
    <property type="entry name" value="Cation_efflux_TMD_sf"/>
</dbReference>
<dbReference type="PANTHER" id="PTHR43840:SF15">
    <property type="entry name" value="MITOCHONDRIAL METAL TRANSPORTER 1-RELATED"/>
    <property type="match status" value="1"/>
</dbReference>
<evidence type="ECO:0000256" key="1">
    <source>
        <dbReference type="ARBA" id="ARBA00004141"/>
    </source>
</evidence>
<keyword evidence="6 7" id="KW-0472">Membrane</keyword>
<dbReference type="InterPro" id="IPR002524">
    <property type="entry name" value="Cation_efflux"/>
</dbReference>
<organism evidence="10">
    <name type="scientific">uncultured Desulfobacterium sp</name>
    <dbReference type="NCBI Taxonomy" id="201089"/>
    <lineage>
        <taxon>Bacteria</taxon>
        <taxon>Pseudomonadati</taxon>
        <taxon>Thermodesulfobacteriota</taxon>
        <taxon>Desulfobacteria</taxon>
        <taxon>Desulfobacterales</taxon>
        <taxon>Desulfobacteriaceae</taxon>
        <taxon>Desulfobacterium</taxon>
        <taxon>environmental samples</taxon>
    </lineage>
</organism>
<dbReference type="PANTHER" id="PTHR43840">
    <property type="entry name" value="MITOCHONDRIAL METAL TRANSPORTER 1-RELATED"/>
    <property type="match status" value="1"/>
</dbReference>
<evidence type="ECO:0000256" key="6">
    <source>
        <dbReference type="ARBA" id="ARBA00023136"/>
    </source>
</evidence>
<dbReference type="SUPFAM" id="SSF160240">
    <property type="entry name" value="Cation efflux protein cytoplasmic domain-like"/>
    <property type="match status" value="1"/>
</dbReference>
<gene>
    <name evidence="10" type="ORF">PITCH_A360027</name>
</gene>
<comment type="similarity">
    <text evidence="2">Belongs to the cation diffusion facilitator (CDF) transporter (TC 2.A.4) family.</text>
</comment>
<dbReference type="GO" id="GO:0015086">
    <property type="term" value="F:cadmium ion transmembrane transporter activity"/>
    <property type="evidence" value="ECO:0007669"/>
    <property type="project" value="TreeGrafter"/>
</dbReference>
<evidence type="ECO:0000256" key="3">
    <source>
        <dbReference type="ARBA" id="ARBA00022448"/>
    </source>
</evidence>
<feature type="transmembrane region" description="Helical" evidence="7">
    <location>
        <begin position="76"/>
        <end position="94"/>
    </location>
</feature>
<feature type="domain" description="Cation efflux protein cytoplasmic" evidence="9">
    <location>
        <begin position="211"/>
        <end position="284"/>
    </location>
</feature>
<evidence type="ECO:0000256" key="2">
    <source>
        <dbReference type="ARBA" id="ARBA00008114"/>
    </source>
</evidence>
<feature type="transmembrane region" description="Helical" evidence="7">
    <location>
        <begin position="171"/>
        <end position="190"/>
    </location>
</feature>
<reference evidence="10" key="1">
    <citation type="submission" date="2018-01" db="EMBL/GenBank/DDBJ databases">
        <authorList>
            <person name="Regsiter A."/>
            <person name="William W."/>
        </authorList>
    </citation>
    <scope>NUCLEOTIDE SEQUENCE</scope>
    <source>
        <strain evidence="10">TRIP AH-1</strain>
    </source>
</reference>
<dbReference type="Pfam" id="PF16916">
    <property type="entry name" value="ZT_dimer"/>
    <property type="match status" value="1"/>
</dbReference>
<dbReference type="Gene3D" id="3.30.70.1350">
    <property type="entry name" value="Cation efflux protein, cytoplasmic domain"/>
    <property type="match status" value="1"/>
</dbReference>
<proteinExistence type="inferred from homology"/>